<protein>
    <recommendedName>
        <fullName evidence="7">Indoleamine 2,3-dioxygenase</fullName>
    </recommendedName>
</protein>
<dbReference type="InterPro" id="IPR000898">
    <property type="entry name" value="Indolamine_dOase"/>
</dbReference>
<feature type="binding site" description="proximal binding residue" evidence="4">
    <location>
        <position position="385"/>
    </location>
    <ligand>
        <name>heme b</name>
        <dbReference type="ChEBI" id="CHEBI:60344"/>
    </ligand>
    <ligandPart>
        <name>Fe</name>
        <dbReference type="ChEBI" id="CHEBI:18248"/>
    </ligandPart>
</feature>
<comment type="similarity">
    <text evidence="1">Belongs to the indoleamine 2,3-dioxygenase family.</text>
</comment>
<dbReference type="GO" id="GO:0020037">
    <property type="term" value="F:heme binding"/>
    <property type="evidence" value="ECO:0007669"/>
    <property type="project" value="InterPro"/>
</dbReference>
<dbReference type="EMBL" id="JARJCN010000006">
    <property type="protein sequence ID" value="KAJ7100272.1"/>
    <property type="molecule type" value="Genomic_DNA"/>
</dbReference>
<dbReference type="GO" id="GO:0005737">
    <property type="term" value="C:cytoplasm"/>
    <property type="evidence" value="ECO:0007669"/>
    <property type="project" value="TreeGrafter"/>
</dbReference>
<dbReference type="Proteomes" id="UP001222325">
    <property type="component" value="Unassembled WGS sequence"/>
</dbReference>
<dbReference type="GO" id="GO:0034354">
    <property type="term" value="P:'de novo' NAD+ biosynthetic process from L-tryptophan"/>
    <property type="evidence" value="ECO:0007669"/>
    <property type="project" value="TreeGrafter"/>
</dbReference>
<dbReference type="GO" id="GO:0033754">
    <property type="term" value="F:indoleamine 2,3-dioxygenase activity"/>
    <property type="evidence" value="ECO:0007669"/>
    <property type="project" value="TreeGrafter"/>
</dbReference>
<dbReference type="InterPro" id="IPR037217">
    <property type="entry name" value="Trp/Indoleamine_2_3_dOase-like"/>
</dbReference>
<keyword evidence="4" id="KW-0349">Heme</keyword>
<evidence type="ECO:0000256" key="1">
    <source>
        <dbReference type="ARBA" id="ARBA00007119"/>
    </source>
</evidence>
<keyword evidence="6" id="KW-1185">Reference proteome</keyword>
<organism evidence="5 6">
    <name type="scientific">Mycena belliarum</name>
    <dbReference type="NCBI Taxonomy" id="1033014"/>
    <lineage>
        <taxon>Eukaryota</taxon>
        <taxon>Fungi</taxon>
        <taxon>Dikarya</taxon>
        <taxon>Basidiomycota</taxon>
        <taxon>Agaricomycotina</taxon>
        <taxon>Agaricomycetes</taxon>
        <taxon>Agaricomycetidae</taxon>
        <taxon>Agaricales</taxon>
        <taxon>Marasmiineae</taxon>
        <taxon>Mycenaceae</taxon>
        <taxon>Mycena</taxon>
    </lineage>
</organism>
<gene>
    <name evidence="5" type="ORF">B0H15DRAFT_515507</name>
</gene>
<dbReference type="GO" id="GO:0019441">
    <property type="term" value="P:L-tryptophan catabolic process to kynurenine"/>
    <property type="evidence" value="ECO:0007669"/>
    <property type="project" value="InterPro"/>
</dbReference>
<evidence type="ECO:0000313" key="5">
    <source>
        <dbReference type="EMBL" id="KAJ7100272.1"/>
    </source>
</evidence>
<accession>A0AAD6XSM9</accession>
<keyword evidence="2 4" id="KW-0479">Metal-binding</keyword>
<comment type="caution">
    <text evidence="5">The sequence shown here is derived from an EMBL/GenBank/DDBJ whole genome shotgun (WGS) entry which is preliminary data.</text>
</comment>
<keyword evidence="3 4" id="KW-0408">Iron</keyword>
<evidence type="ECO:0000256" key="4">
    <source>
        <dbReference type="PIRSR" id="PIRSR600898-1"/>
    </source>
</evidence>
<dbReference type="Gene3D" id="1.20.58.480">
    <property type="match status" value="1"/>
</dbReference>
<evidence type="ECO:0000256" key="3">
    <source>
        <dbReference type="ARBA" id="ARBA00023004"/>
    </source>
</evidence>
<proteinExistence type="inferred from homology"/>
<dbReference type="AlphaFoldDB" id="A0AAD6XSM9"/>
<reference evidence="5" key="1">
    <citation type="submission" date="2023-03" db="EMBL/GenBank/DDBJ databases">
        <title>Massive genome expansion in bonnet fungi (Mycena s.s.) driven by repeated elements and novel gene families across ecological guilds.</title>
        <authorList>
            <consortium name="Lawrence Berkeley National Laboratory"/>
            <person name="Harder C.B."/>
            <person name="Miyauchi S."/>
            <person name="Viragh M."/>
            <person name="Kuo A."/>
            <person name="Thoen E."/>
            <person name="Andreopoulos B."/>
            <person name="Lu D."/>
            <person name="Skrede I."/>
            <person name="Drula E."/>
            <person name="Henrissat B."/>
            <person name="Morin E."/>
            <person name="Kohler A."/>
            <person name="Barry K."/>
            <person name="LaButti K."/>
            <person name="Morin E."/>
            <person name="Salamov A."/>
            <person name="Lipzen A."/>
            <person name="Mereny Z."/>
            <person name="Hegedus B."/>
            <person name="Baldrian P."/>
            <person name="Stursova M."/>
            <person name="Weitz H."/>
            <person name="Taylor A."/>
            <person name="Grigoriev I.V."/>
            <person name="Nagy L.G."/>
            <person name="Martin F."/>
            <person name="Kauserud H."/>
        </authorList>
    </citation>
    <scope>NUCLEOTIDE SEQUENCE</scope>
    <source>
        <strain evidence="5">CBHHK173m</strain>
    </source>
</reference>
<dbReference type="PANTHER" id="PTHR28657:SF11">
    <property type="entry name" value="INDOLEAMINE 2,3-DIOXYGENASE"/>
    <property type="match status" value="1"/>
</dbReference>
<evidence type="ECO:0000313" key="6">
    <source>
        <dbReference type="Proteomes" id="UP001222325"/>
    </source>
</evidence>
<name>A0AAD6XSM9_9AGAR</name>
<evidence type="ECO:0008006" key="7">
    <source>
        <dbReference type="Google" id="ProtNLM"/>
    </source>
</evidence>
<dbReference type="SUPFAM" id="SSF140959">
    <property type="entry name" value="Indolic compounds 2,3-dioxygenase-like"/>
    <property type="match status" value="1"/>
</dbReference>
<dbReference type="PANTHER" id="PTHR28657">
    <property type="entry name" value="INDOLEAMINE 2,3-DIOXYGENASE"/>
    <property type="match status" value="1"/>
</dbReference>
<sequence>MLYWIYSKWTSRQPIEVFPVPVAGLSTGILQDSQEHIALKCLRDLIHIGGGGSWPPTATYDSWPPALSAYNSVFRTLEEALPVEEASLDNTRNREIIDSFRARMRSQLDRSIAIEDVEVTLEAWKSQKDCSAHAAWLGFFACISFLRHAYRWGVTPIVSEAQNETFLTFPRALELPWIAIQHRFGITSPSGCMTSICYSNMASADHLQYSVTVGMPDEHRSTEFWNTKLVCDMEAKVLPAYHLFAQAIRFVDLELPESARDALKMANETLKAALKYFFKTMVDSNISHAVWMAYVQGFQGWALNGTDGISGGQSLVFRTLDAFLGIRPWPTHEKERLHIPEIQRNWINCLRDYDIRAVSRERGYDEVTAELDSLVKQLRVWRMGHMRRMQPYESVHRPERLHMTAGISVVNASNENQMIEHLKKELGRRLAQTL</sequence>
<dbReference type="GO" id="GO:0046872">
    <property type="term" value="F:metal ion binding"/>
    <property type="evidence" value="ECO:0007669"/>
    <property type="project" value="UniProtKB-KW"/>
</dbReference>
<evidence type="ECO:0000256" key="2">
    <source>
        <dbReference type="ARBA" id="ARBA00022723"/>
    </source>
</evidence>